<dbReference type="Proteomes" id="UP000308197">
    <property type="component" value="Unassembled WGS sequence"/>
</dbReference>
<feature type="compositionally biased region" description="Basic and acidic residues" evidence="1">
    <location>
        <begin position="141"/>
        <end position="171"/>
    </location>
</feature>
<feature type="compositionally biased region" description="Polar residues" evidence="1">
    <location>
        <begin position="19"/>
        <end position="35"/>
    </location>
</feature>
<feature type="region of interest" description="Disordered" evidence="1">
    <location>
        <begin position="291"/>
        <end position="452"/>
    </location>
</feature>
<name>A0A5C3Q1T6_9APHY</name>
<keyword evidence="3" id="KW-1185">Reference proteome</keyword>
<feature type="compositionally biased region" description="Basic and acidic residues" evidence="1">
    <location>
        <begin position="366"/>
        <end position="383"/>
    </location>
</feature>
<dbReference type="InParanoid" id="A0A5C3Q1T6"/>
<accession>A0A5C3Q1T6</accession>
<organism evidence="2 3">
    <name type="scientific">Polyporus arcularius HHB13444</name>
    <dbReference type="NCBI Taxonomy" id="1314778"/>
    <lineage>
        <taxon>Eukaryota</taxon>
        <taxon>Fungi</taxon>
        <taxon>Dikarya</taxon>
        <taxon>Basidiomycota</taxon>
        <taxon>Agaricomycotina</taxon>
        <taxon>Agaricomycetes</taxon>
        <taxon>Polyporales</taxon>
        <taxon>Polyporaceae</taxon>
        <taxon>Polyporus</taxon>
    </lineage>
</organism>
<feature type="compositionally biased region" description="Basic and acidic residues" evidence="1">
    <location>
        <begin position="204"/>
        <end position="213"/>
    </location>
</feature>
<feature type="compositionally biased region" description="Low complexity" evidence="1">
    <location>
        <begin position="173"/>
        <end position="188"/>
    </location>
</feature>
<dbReference type="EMBL" id="ML210999">
    <property type="protein sequence ID" value="TFK92403.1"/>
    <property type="molecule type" value="Genomic_DNA"/>
</dbReference>
<evidence type="ECO:0000313" key="3">
    <source>
        <dbReference type="Proteomes" id="UP000308197"/>
    </source>
</evidence>
<gene>
    <name evidence="2" type="ORF">K466DRAFT_480660</name>
</gene>
<reference evidence="2 3" key="1">
    <citation type="journal article" date="2019" name="Nat. Ecol. Evol.">
        <title>Megaphylogeny resolves global patterns of mushroom evolution.</title>
        <authorList>
            <person name="Varga T."/>
            <person name="Krizsan K."/>
            <person name="Foldi C."/>
            <person name="Dima B."/>
            <person name="Sanchez-Garcia M."/>
            <person name="Sanchez-Ramirez S."/>
            <person name="Szollosi G.J."/>
            <person name="Szarkandi J.G."/>
            <person name="Papp V."/>
            <person name="Albert L."/>
            <person name="Andreopoulos W."/>
            <person name="Angelini C."/>
            <person name="Antonin V."/>
            <person name="Barry K.W."/>
            <person name="Bougher N.L."/>
            <person name="Buchanan P."/>
            <person name="Buyck B."/>
            <person name="Bense V."/>
            <person name="Catcheside P."/>
            <person name="Chovatia M."/>
            <person name="Cooper J."/>
            <person name="Damon W."/>
            <person name="Desjardin D."/>
            <person name="Finy P."/>
            <person name="Geml J."/>
            <person name="Haridas S."/>
            <person name="Hughes K."/>
            <person name="Justo A."/>
            <person name="Karasinski D."/>
            <person name="Kautmanova I."/>
            <person name="Kiss B."/>
            <person name="Kocsube S."/>
            <person name="Kotiranta H."/>
            <person name="LaButti K.M."/>
            <person name="Lechner B.E."/>
            <person name="Liimatainen K."/>
            <person name="Lipzen A."/>
            <person name="Lukacs Z."/>
            <person name="Mihaltcheva S."/>
            <person name="Morgado L.N."/>
            <person name="Niskanen T."/>
            <person name="Noordeloos M.E."/>
            <person name="Ohm R.A."/>
            <person name="Ortiz-Santana B."/>
            <person name="Ovrebo C."/>
            <person name="Racz N."/>
            <person name="Riley R."/>
            <person name="Savchenko A."/>
            <person name="Shiryaev A."/>
            <person name="Soop K."/>
            <person name="Spirin V."/>
            <person name="Szebenyi C."/>
            <person name="Tomsovsky M."/>
            <person name="Tulloss R.E."/>
            <person name="Uehling J."/>
            <person name="Grigoriev I.V."/>
            <person name="Vagvolgyi C."/>
            <person name="Papp T."/>
            <person name="Martin F.M."/>
            <person name="Miettinen O."/>
            <person name="Hibbett D.S."/>
            <person name="Nagy L.G."/>
        </authorList>
    </citation>
    <scope>NUCLEOTIDE SEQUENCE [LARGE SCALE GENOMIC DNA]</scope>
    <source>
        <strain evidence="2 3">HHB13444</strain>
    </source>
</reference>
<proteinExistence type="predicted"/>
<feature type="compositionally biased region" description="Polar residues" evidence="1">
    <location>
        <begin position="81"/>
        <end position="95"/>
    </location>
</feature>
<sequence>MSLARRPIGLPSNPRARSLTGSQVAQPSPSRTRSFTPAPAGQDYPPRPRSSASERPPPSSFNYSNAPPLPPQARTLRPQRSAGNLPSRPTGSVRSRSVGPAEERRHAPSRSDPPPPLPNLPRGPKLGPFANRGNGPAHASTRSDDYNAYRTQDREGAYRGREDAYRGREDVYSDSASSSGASEGFARSPASVASSRTSMDEGEMMDKSDEKTPAGHGSSLWASVTGVASTLTISVSKAWSSNIATYSGEDTPVGGESRLARAMKAYHIDKARDPADLPDWLFDERERGVRIYQTSSSATEKKSASSARPSDLSRSNTPAIREEPLPPTRAFRGPTLADRKAESASRHASSISGAGSEAHVTKSISRLRELRDAKRNAKVRFGDEAEDDGEIPAPRPVPVAPPVVERREPAQRFPPPATPRGMPAPLGASLGVRGRQPSMRVGLPSGVRPVRA</sequence>
<dbReference type="AlphaFoldDB" id="A0A5C3Q1T6"/>
<protein>
    <submittedName>
        <fullName evidence="2">Uncharacterized protein</fullName>
    </submittedName>
</protein>
<evidence type="ECO:0000313" key="2">
    <source>
        <dbReference type="EMBL" id="TFK92403.1"/>
    </source>
</evidence>
<evidence type="ECO:0000256" key="1">
    <source>
        <dbReference type="SAM" id="MobiDB-lite"/>
    </source>
</evidence>
<feature type="compositionally biased region" description="Pro residues" evidence="1">
    <location>
        <begin position="111"/>
        <end position="121"/>
    </location>
</feature>
<feature type="region of interest" description="Disordered" evidence="1">
    <location>
        <begin position="1"/>
        <end position="220"/>
    </location>
</feature>